<evidence type="ECO:0000313" key="5">
    <source>
        <dbReference type="EMBL" id="MFD1705108.1"/>
    </source>
</evidence>
<dbReference type="PANTHER" id="PTHR36510:SF1">
    <property type="entry name" value="GLUTAMATE--CYSTEINE LIGASE 2-RELATED"/>
    <property type="match status" value="1"/>
</dbReference>
<evidence type="ECO:0000313" key="6">
    <source>
        <dbReference type="Proteomes" id="UP001597308"/>
    </source>
</evidence>
<name>A0ABW4KCK9_9HYPH</name>
<dbReference type="NCBIfam" id="NF010039">
    <property type="entry name" value="PRK13515.1"/>
    <property type="match status" value="1"/>
</dbReference>
<dbReference type="Pfam" id="PF04107">
    <property type="entry name" value="GCS2"/>
    <property type="match status" value="1"/>
</dbReference>
<dbReference type="SUPFAM" id="SSF55931">
    <property type="entry name" value="Glutamine synthetase/guanido kinase"/>
    <property type="match status" value="1"/>
</dbReference>
<dbReference type="Proteomes" id="UP001597308">
    <property type="component" value="Unassembled WGS sequence"/>
</dbReference>
<dbReference type="RefSeq" id="WP_378801160.1">
    <property type="nucleotide sequence ID" value="NZ_JBHUER010000014.1"/>
</dbReference>
<dbReference type="EMBL" id="JBHUER010000014">
    <property type="protein sequence ID" value="MFD1705108.1"/>
    <property type="molecule type" value="Genomic_DNA"/>
</dbReference>
<keyword evidence="1 4" id="KW-0436">Ligase</keyword>
<evidence type="ECO:0000256" key="3">
    <source>
        <dbReference type="ARBA" id="ARBA00022840"/>
    </source>
</evidence>
<keyword evidence="2 4" id="KW-0547">Nucleotide-binding</keyword>
<dbReference type="HAMAP" id="MF_01609">
    <property type="entry name" value="Glu_cys_ligase_2"/>
    <property type="match status" value="1"/>
</dbReference>
<organism evidence="5 6">
    <name type="scientific">Methylopila henanensis</name>
    <dbReference type="NCBI Taxonomy" id="873516"/>
    <lineage>
        <taxon>Bacteria</taxon>
        <taxon>Pseudomonadati</taxon>
        <taxon>Pseudomonadota</taxon>
        <taxon>Alphaproteobacteria</taxon>
        <taxon>Hyphomicrobiales</taxon>
        <taxon>Methylopilaceae</taxon>
        <taxon>Methylopila</taxon>
    </lineage>
</organism>
<comment type="function">
    <text evidence="4">ATP-dependent carboxylate-amine ligase which exhibits weak glutamate--cysteine ligase activity.</text>
</comment>
<evidence type="ECO:0000256" key="2">
    <source>
        <dbReference type="ARBA" id="ARBA00022741"/>
    </source>
</evidence>
<keyword evidence="3 4" id="KW-0067">ATP-binding</keyword>
<gene>
    <name evidence="5" type="ORF">ACFSCV_19045</name>
</gene>
<comment type="caution">
    <text evidence="5">The sequence shown here is derived from an EMBL/GenBank/DDBJ whole genome shotgun (WGS) entry which is preliminary data.</text>
</comment>
<dbReference type="Gene3D" id="3.30.590.20">
    <property type="match status" value="1"/>
</dbReference>
<evidence type="ECO:0000256" key="1">
    <source>
        <dbReference type="ARBA" id="ARBA00022598"/>
    </source>
</evidence>
<accession>A0ABW4KCK9</accession>
<dbReference type="GO" id="GO:0016874">
    <property type="term" value="F:ligase activity"/>
    <property type="evidence" value="ECO:0007669"/>
    <property type="project" value="UniProtKB-KW"/>
</dbReference>
<dbReference type="EC" id="6.3.2.2" evidence="4"/>
<comment type="similarity">
    <text evidence="4">Belongs to the glutamate--cysteine ligase type 2 family. YbdK subfamily.</text>
</comment>
<comment type="catalytic activity">
    <reaction evidence="4">
        <text>L-cysteine + L-glutamate + ATP = gamma-L-glutamyl-L-cysteine + ADP + phosphate + H(+)</text>
        <dbReference type="Rhea" id="RHEA:13285"/>
        <dbReference type="ChEBI" id="CHEBI:15378"/>
        <dbReference type="ChEBI" id="CHEBI:29985"/>
        <dbReference type="ChEBI" id="CHEBI:30616"/>
        <dbReference type="ChEBI" id="CHEBI:35235"/>
        <dbReference type="ChEBI" id="CHEBI:43474"/>
        <dbReference type="ChEBI" id="CHEBI:58173"/>
        <dbReference type="ChEBI" id="CHEBI:456216"/>
        <dbReference type="EC" id="6.3.2.2"/>
    </reaction>
</comment>
<keyword evidence="6" id="KW-1185">Reference proteome</keyword>
<dbReference type="PANTHER" id="PTHR36510">
    <property type="entry name" value="GLUTAMATE--CYSTEINE LIGASE 2-RELATED"/>
    <property type="match status" value="1"/>
</dbReference>
<dbReference type="InterPro" id="IPR014746">
    <property type="entry name" value="Gln_synth/guanido_kin_cat_dom"/>
</dbReference>
<dbReference type="InterPro" id="IPR006336">
    <property type="entry name" value="GCS2"/>
</dbReference>
<dbReference type="InterPro" id="IPR050141">
    <property type="entry name" value="GCL_type2/YbdK_subfam"/>
</dbReference>
<reference evidence="6" key="1">
    <citation type="journal article" date="2019" name="Int. J. Syst. Evol. Microbiol.">
        <title>The Global Catalogue of Microorganisms (GCM) 10K type strain sequencing project: providing services to taxonomists for standard genome sequencing and annotation.</title>
        <authorList>
            <consortium name="The Broad Institute Genomics Platform"/>
            <consortium name="The Broad Institute Genome Sequencing Center for Infectious Disease"/>
            <person name="Wu L."/>
            <person name="Ma J."/>
        </authorList>
    </citation>
    <scope>NUCLEOTIDE SEQUENCE [LARGE SCALE GENOMIC DNA]</scope>
    <source>
        <strain evidence="6">KCTC 23707</strain>
    </source>
</reference>
<sequence>MDAVFRFGIEEEYFLADAETGATPDGDVADAFHRARGAEVKPASHEFLKGQVEVQTEPTTSFEEARDQLLAARRGLAKVAEEHGLLLLAAGSHPLARARDQDATEKERYQRLLAELGVIAPRAMICAMHIHVETPEPDGRVRLMNRLTPFLPLMLALSSSSPFWQGRDTGLHSYRLTAFAQWPRTGLPEMFADEDEYRRFVELMVAGGVIDDASFLWWHIRPSVRFPTVELRVCDCCTRVDDAVALAALYQALTRCLVRRPEINAEVSVVDRGVCASNLWQVQQHGLEARLIDARSGETRTVAEQLEAVLALVESDAAALGSTDWIARCRAIAADGTSADRQRALFRAAKERTTSDTHALREVIRTLAAATVRRGAF</sequence>
<dbReference type="InterPro" id="IPR011793">
    <property type="entry name" value="YbdK"/>
</dbReference>
<proteinExistence type="inferred from homology"/>
<evidence type="ECO:0000256" key="4">
    <source>
        <dbReference type="HAMAP-Rule" id="MF_01609"/>
    </source>
</evidence>
<protein>
    <recommendedName>
        <fullName evidence="4">Putative glutamate--cysteine ligase 2</fullName>
        <ecNumber evidence="4">6.3.2.2</ecNumber>
    </recommendedName>
    <alternativeName>
        <fullName evidence="4">Gamma-glutamylcysteine synthetase 2</fullName>
        <shortName evidence="4">GCS 2</shortName>
        <shortName evidence="4">Gamma-GCS 2</shortName>
    </alternativeName>
</protein>
<dbReference type="NCBIfam" id="TIGR02050">
    <property type="entry name" value="gshA_cyan_rel"/>
    <property type="match status" value="1"/>
</dbReference>